<evidence type="ECO:0000256" key="12">
    <source>
        <dbReference type="SAM" id="MobiDB-lite"/>
    </source>
</evidence>
<evidence type="ECO:0000256" key="4">
    <source>
        <dbReference type="ARBA" id="ARBA00022676"/>
    </source>
</evidence>
<feature type="transmembrane region" description="Helical" evidence="11">
    <location>
        <begin position="871"/>
        <end position="894"/>
    </location>
</feature>
<dbReference type="AlphaFoldDB" id="A0A1R1Y1H3"/>
<name>A0A1R1Y1H3_9FUNG</name>
<feature type="region of interest" description="Disordered" evidence="12">
    <location>
        <begin position="1"/>
        <end position="101"/>
    </location>
</feature>
<feature type="transmembrane region" description="Helical" evidence="11">
    <location>
        <begin position="906"/>
        <end position="930"/>
    </location>
</feature>
<feature type="transmembrane region" description="Helical" evidence="11">
    <location>
        <begin position="578"/>
        <end position="595"/>
    </location>
</feature>
<evidence type="ECO:0000256" key="1">
    <source>
        <dbReference type="ARBA" id="ARBA00004651"/>
    </source>
</evidence>
<evidence type="ECO:0000256" key="6">
    <source>
        <dbReference type="ARBA" id="ARBA00022692"/>
    </source>
</evidence>
<proteinExistence type="inferred from homology"/>
<dbReference type="CDD" id="cd04190">
    <property type="entry name" value="Chitin_synth_C"/>
    <property type="match status" value="1"/>
</dbReference>
<dbReference type="InterPro" id="IPR013616">
    <property type="entry name" value="Chitin_synth_N"/>
</dbReference>
<dbReference type="SUPFAM" id="SSF53448">
    <property type="entry name" value="Nucleotide-diphospho-sugar transferases"/>
    <property type="match status" value="1"/>
</dbReference>
<accession>A0A1R1Y1H3</accession>
<sequence>MNGRKKLPKPSPQRSPDSYEMLGRDEMHNPQGQRSQQREQFQQLSHQEAQFVQHSPQDQQYDQQYQYDSYDNRNYPPSAHINNNQYSNDYYEQPAPPSLPQQNSYYRPLPLPTKILDRSGNPSIHDIELREPASIENMSRYNENVDEYPYESKTPIDPRLMPQVDPELSVLYDVSNAPPVDSRLYQTYQEQRMRNLKQVELTSGNLVVDCPVPDKVLKAGKFQNTNEFTHMRYTACTCDPNEFMNEKYTLRPVVYGRQTEIFIVLTMYNEDLELFNRTFKSMVKNITHLCSRSKSRTWGADSWKKVVVCVVSDGRSKIDKRVLNGLGCMGVYQEGVMQNSVSGKPVEAHIFEYTTQIYIDGNNSIVGPDKGTVPVQVLFCLKEKNAKKINSHRWFFNAFAPLLNPNVCVLIDVGTKPSGTSIYHLWKAFDKDKSVAGACGEICVDTGEGCCQVWNPLVAAQNFEYKMSNILDKPLESVFGYISVLPGAFSAYRYQALQNTTPNEGPLSAYFKGELMHTAEGNSGIFEANMYLAEDRILCFELVAKRNKNYVLRYVKSARAVTDVPDNLSELISQRRRWLNGSFFAMFYAIIHWYRMFSTGHNIFRKLLLFFEFIYQCVSMLFTWFALANFYLAYYFLAQGAAFASKNNVSLDPFFGYGEVVTDIIRILYIMALITMFILALGNRPQGSKFIYGFSVFIFAVIMVVLTYITLFGIIKKFQSTDLKQGANLFKDSYFRDIVISTASTYGLYLVASIIYLEPWHMITSFLQYILWVPSSINILMVYAFCNIHDVSWGTKGDTSVKNDLGHAKISQQKDGVQVAHIQIATDINDVNSNYENFLAVLRKPEAKIKQKRDATTKAEDKNKLFRTNLVLAWAFSNILLVMLLSSTWFNAFLLSKNPNLSINPYLSFIFWSVAVLSLIRFIGSVLYIIPHYLFGS</sequence>
<feature type="compositionally biased region" description="Low complexity" evidence="12">
    <location>
        <begin position="57"/>
        <end position="69"/>
    </location>
</feature>
<feature type="transmembrane region" description="Helical" evidence="11">
    <location>
        <begin position="664"/>
        <end position="683"/>
    </location>
</feature>
<dbReference type="GO" id="GO:0071555">
    <property type="term" value="P:cell wall organization"/>
    <property type="evidence" value="ECO:0007669"/>
    <property type="project" value="UniProtKB-KW"/>
</dbReference>
<keyword evidence="15" id="KW-1185">Reference proteome</keyword>
<evidence type="ECO:0000259" key="13">
    <source>
        <dbReference type="Pfam" id="PF08407"/>
    </source>
</evidence>
<dbReference type="Pfam" id="PF01644">
    <property type="entry name" value="Chitin_synth_1"/>
    <property type="match status" value="1"/>
</dbReference>
<protein>
    <recommendedName>
        <fullName evidence="2 11">Chitin synthase</fullName>
        <ecNumber evidence="2 11">2.4.1.16</ecNumber>
    </recommendedName>
</protein>
<keyword evidence="7 11" id="KW-1133">Transmembrane helix</keyword>
<dbReference type="OrthoDB" id="26569at2759"/>
<evidence type="ECO:0000256" key="8">
    <source>
        <dbReference type="ARBA" id="ARBA00023136"/>
    </source>
</evidence>
<evidence type="ECO:0000313" key="14">
    <source>
        <dbReference type="EMBL" id="OMJ20654.1"/>
    </source>
</evidence>
<dbReference type="Proteomes" id="UP000187283">
    <property type="component" value="Unassembled WGS sequence"/>
</dbReference>
<dbReference type="PANTHER" id="PTHR22914">
    <property type="entry name" value="CHITIN SYNTHASE"/>
    <property type="match status" value="1"/>
</dbReference>
<dbReference type="EC" id="2.4.1.16" evidence="2 11"/>
<dbReference type="GO" id="GO:0004100">
    <property type="term" value="F:chitin synthase activity"/>
    <property type="evidence" value="ECO:0007669"/>
    <property type="project" value="UniProtKB-UniRule"/>
</dbReference>
<evidence type="ECO:0000313" key="15">
    <source>
        <dbReference type="Proteomes" id="UP000187283"/>
    </source>
</evidence>
<evidence type="ECO:0000256" key="7">
    <source>
        <dbReference type="ARBA" id="ARBA00022989"/>
    </source>
</evidence>
<gene>
    <name evidence="14" type="ORF">AYI70_g3974</name>
</gene>
<dbReference type="InterPro" id="IPR004835">
    <property type="entry name" value="Chitin_synth"/>
</dbReference>
<feature type="compositionally biased region" description="Polar residues" evidence="12">
    <location>
        <begin position="80"/>
        <end position="90"/>
    </location>
</feature>
<dbReference type="GO" id="GO:0030428">
    <property type="term" value="C:cell septum"/>
    <property type="evidence" value="ECO:0007669"/>
    <property type="project" value="TreeGrafter"/>
</dbReference>
<feature type="transmembrane region" description="Helical" evidence="11">
    <location>
        <begin position="690"/>
        <end position="715"/>
    </location>
</feature>
<dbReference type="InterPro" id="IPR029044">
    <property type="entry name" value="Nucleotide-diphossugar_trans"/>
</dbReference>
<comment type="subcellular location">
    <subcellularLocation>
        <location evidence="1 11">Cell membrane</location>
        <topology evidence="1 11">Multi-pass membrane protein</topology>
    </subcellularLocation>
</comment>
<evidence type="ECO:0000256" key="5">
    <source>
        <dbReference type="ARBA" id="ARBA00022679"/>
    </source>
</evidence>
<keyword evidence="5 11" id="KW-0808">Transferase</keyword>
<comment type="catalytic activity">
    <reaction evidence="11">
        <text>[(1-&gt;4)-N-acetyl-beta-D-glucosaminyl](n) + UDP-N-acetyl-alpha-D-glucosamine = [(1-&gt;4)-N-acetyl-beta-D-glucosaminyl](n+1) + UDP + H(+)</text>
        <dbReference type="Rhea" id="RHEA:16637"/>
        <dbReference type="Rhea" id="RHEA-COMP:9593"/>
        <dbReference type="Rhea" id="RHEA-COMP:9595"/>
        <dbReference type="ChEBI" id="CHEBI:15378"/>
        <dbReference type="ChEBI" id="CHEBI:17029"/>
        <dbReference type="ChEBI" id="CHEBI:57705"/>
        <dbReference type="ChEBI" id="CHEBI:58223"/>
        <dbReference type="EC" id="2.4.1.16"/>
    </reaction>
</comment>
<dbReference type="PANTHER" id="PTHR22914:SF9">
    <property type="entry name" value="CHITIN SYNTHASE 1"/>
    <property type="match status" value="1"/>
</dbReference>
<reference evidence="14 15" key="1">
    <citation type="submission" date="2017-01" db="EMBL/GenBank/DDBJ databases">
        <authorList>
            <person name="Mah S.A."/>
            <person name="Swanson W.J."/>
            <person name="Moy G.W."/>
            <person name="Vacquier V.D."/>
        </authorList>
    </citation>
    <scope>NUCLEOTIDE SEQUENCE [LARGE SCALE GENOMIC DNA]</scope>
    <source>
        <strain evidence="14 15">GSMNP</strain>
    </source>
</reference>
<evidence type="ECO:0000256" key="10">
    <source>
        <dbReference type="ARBA" id="ARBA00024009"/>
    </source>
</evidence>
<keyword evidence="9 11" id="KW-0961">Cell wall biogenesis/degradation</keyword>
<keyword evidence="4 11" id="KW-0328">Glycosyltransferase</keyword>
<dbReference type="EMBL" id="LSSN01001183">
    <property type="protein sequence ID" value="OMJ20654.1"/>
    <property type="molecule type" value="Genomic_DNA"/>
</dbReference>
<dbReference type="GO" id="GO:0005886">
    <property type="term" value="C:plasma membrane"/>
    <property type="evidence" value="ECO:0007669"/>
    <property type="project" value="UniProtKB-SubCell"/>
</dbReference>
<feature type="domain" description="Chitin synthase N-terminal" evidence="13">
    <location>
        <begin position="196"/>
        <end position="260"/>
    </location>
</feature>
<organism evidence="14 15">
    <name type="scientific">Smittium culicis</name>
    <dbReference type="NCBI Taxonomy" id="133412"/>
    <lineage>
        <taxon>Eukaryota</taxon>
        <taxon>Fungi</taxon>
        <taxon>Fungi incertae sedis</taxon>
        <taxon>Zoopagomycota</taxon>
        <taxon>Kickxellomycotina</taxon>
        <taxon>Harpellomycetes</taxon>
        <taxon>Harpellales</taxon>
        <taxon>Legeriomycetaceae</taxon>
        <taxon>Smittium</taxon>
    </lineage>
</organism>
<comment type="caution">
    <text evidence="14">The sequence shown here is derived from an EMBL/GenBank/DDBJ whole genome shotgun (WGS) entry which is preliminary data.</text>
</comment>
<keyword evidence="8 11" id="KW-0472">Membrane</keyword>
<evidence type="ECO:0000256" key="9">
    <source>
        <dbReference type="ARBA" id="ARBA00023316"/>
    </source>
</evidence>
<dbReference type="GO" id="GO:0006031">
    <property type="term" value="P:chitin biosynthetic process"/>
    <property type="evidence" value="ECO:0007669"/>
    <property type="project" value="UniProtKB-UniRule"/>
</dbReference>
<evidence type="ECO:0000256" key="2">
    <source>
        <dbReference type="ARBA" id="ARBA00012543"/>
    </source>
</evidence>
<evidence type="ECO:0000256" key="11">
    <source>
        <dbReference type="RuleBase" id="RU366040"/>
    </source>
</evidence>
<keyword evidence="6 11" id="KW-0812">Transmembrane</keyword>
<dbReference type="Pfam" id="PF08407">
    <property type="entry name" value="Chitin_synth_1N"/>
    <property type="match status" value="1"/>
</dbReference>
<dbReference type="STRING" id="133412.A0A1R1Y1H3"/>
<keyword evidence="3 11" id="KW-1003">Cell membrane</keyword>
<comment type="similarity">
    <text evidence="11">Belongs to the chitin synthase family.</text>
</comment>
<feature type="transmembrane region" description="Helical" evidence="11">
    <location>
        <begin position="769"/>
        <end position="785"/>
    </location>
</feature>
<feature type="transmembrane region" description="Helical" evidence="11">
    <location>
        <begin position="735"/>
        <end position="757"/>
    </location>
</feature>
<feature type="compositionally biased region" description="Low complexity" evidence="12">
    <location>
        <begin position="31"/>
        <end position="48"/>
    </location>
</feature>
<evidence type="ECO:0000256" key="3">
    <source>
        <dbReference type="ARBA" id="ARBA00022475"/>
    </source>
</evidence>
<comment type="function">
    <text evidence="10 11">Polymerizes chitin, a structural polymer of the cell wall and septum, by transferring the sugar moiety of UDP-GlcNAc to the non-reducing end of the growing chitin polymer.</text>
</comment>